<sequence length="272" mass="29870">MPLIKLTQPLPTVHLLTLSSPPDNRLTPALLSELSSHLDTIEAHWRSNGGGEMDPKKRDATDLKGAGAVVITSECKGFFSNGLDWEKSIKNPKFFETIFDPVMYRLMTFPLVTVAAINGHAFAGGMVLALSCDFRIMTSGRGLMCMNEASLAFGSPLPNSFGPFLAQRIPHPPHLRDTLLARRWKQSEALQIGLLDEIVDNTPQGSEGKLLERALEIAQREAPKIAAGSWGAMKDRLYHGYIDASHSNRAVLMPFHEAAVFQGRVGRDKAKL</sequence>
<dbReference type="GO" id="GO:0006635">
    <property type="term" value="P:fatty acid beta-oxidation"/>
    <property type="evidence" value="ECO:0007669"/>
    <property type="project" value="TreeGrafter"/>
</dbReference>
<evidence type="ECO:0000313" key="3">
    <source>
        <dbReference type="EMBL" id="RSH92740.1"/>
    </source>
</evidence>
<dbReference type="AlphaFoldDB" id="A0A427YNX3"/>
<dbReference type="InterPro" id="IPR029045">
    <property type="entry name" value="ClpP/crotonase-like_dom_sf"/>
</dbReference>
<accession>A0A427YNX3</accession>
<protein>
    <recommendedName>
        <fullName evidence="5">Enoyl-CoA hydratase/isomerase</fullName>
    </recommendedName>
</protein>
<dbReference type="Gene3D" id="3.90.226.10">
    <property type="entry name" value="2-enoyl-CoA Hydratase, Chain A, domain 1"/>
    <property type="match status" value="1"/>
</dbReference>
<dbReference type="EMBL" id="RSCD01000005">
    <property type="protein sequence ID" value="RSH92740.1"/>
    <property type="molecule type" value="Genomic_DNA"/>
</dbReference>
<evidence type="ECO:0000256" key="1">
    <source>
        <dbReference type="ARBA" id="ARBA00005254"/>
    </source>
</evidence>
<gene>
    <name evidence="3" type="ORF">EHS25_008186</name>
</gene>
<dbReference type="GO" id="GO:0005777">
    <property type="term" value="C:peroxisome"/>
    <property type="evidence" value="ECO:0007669"/>
    <property type="project" value="TreeGrafter"/>
</dbReference>
<dbReference type="GO" id="GO:0004165">
    <property type="term" value="F:delta(3)-delta(2)-enoyl-CoA isomerase activity"/>
    <property type="evidence" value="ECO:0007669"/>
    <property type="project" value="TreeGrafter"/>
</dbReference>
<dbReference type="CDD" id="cd06558">
    <property type="entry name" value="crotonase-like"/>
    <property type="match status" value="1"/>
</dbReference>
<keyword evidence="4" id="KW-1185">Reference proteome</keyword>
<dbReference type="InterPro" id="IPR018376">
    <property type="entry name" value="Enoyl-CoA_hyd/isom_CS"/>
</dbReference>
<proteinExistence type="inferred from homology"/>
<dbReference type="Proteomes" id="UP000279259">
    <property type="component" value="Unassembled WGS sequence"/>
</dbReference>
<evidence type="ECO:0000313" key="4">
    <source>
        <dbReference type="Proteomes" id="UP000279259"/>
    </source>
</evidence>
<comment type="caution">
    <text evidence="3">The sequence shown here is derived from an EMBL/GenBank/DDBJ whole genome shotgun (WGS) entry which is preliminary data.</text>
</comment>
<dbReference type="SUPFAM" id="SSF52096">
    <property type="entry name" value="ClpP/crotonase"/>
    <property type="match status" value="1"/>
</dbReference>
<name>A0A427YNX3_9TREE</name>
<evidence type="ECO:0000256" key="2">
    <source>
        <dbReference type="RuleBase" id="RU003707"/>
    </source>
</evidence>
<dbReference type="STRING" id="1890683.A0A427YNX3"/>
<dbReference type="OrthoDB" id="1696280at2759"/>
<dbReference type="PROSITE" id="PS00166">
    <property type="entry name" value="ENOYL_COA_HYDRATASE"/>
    <property type="match status" value="1"/>
</dbReference>
<dbReference type="PANTHER" id="PTHR11941">
    <property type="entry name" value="ENOYL-COA HYDRATASE-RELATED"/>
    <property type="match status" value="1"/>
</dbReference>
<reference evidence="3 4" key="1">
    <citation type="submission" date="2018-11" db="EMBL/GenBank/DDBJ databases">
        <title>Genome sequence of Saitozyma podzolica DSM 27192.</title>
        <authorList>
            <person name="Aliyu H."/>
            <person name="Gorte O."/>
            <person name="Ochsenreither K."/>
        </authorList>
    </citation>
    <scope>NUCLEOTIDE SEQUENCE [LARGE SCALE GENOMIC DNA]</scope>
    <source>
        <strain evidence="3 4">DSM 27192</strain>
    </source>
</reference>
<dbReference type="Pfam" id="PF00378">
    <property type="entry name" value="ECH_1"/>
    <property type="match status" value="1"/>
</dbReference>
<dbReference type="InterPro" id="IPR001753">
    <property type="entry name" value="Enoyl-CoA_hydra/iso"/>
</dbReference>
<organism evidence="3 4">
    <name type="scientific">Saitozyma podzolica</name>
    <dbReference type="NCBI Taxonomy" id="1890683"/>
    <lineage>
        <taxon>Eukaryota</taxon>
        <taxon>Fungi</taxon>
        <taxon>Dikarya</taxon>
        <taxon>Basidiomycota</taxon>
        <taxon>Agaricomycotina</taxon>
        <taxon>Tremellomycetes</taxon>
        <taxon>Tremellales</taxon>
        <taxon>Trimorphomycetaceae</taxon>
        <taxon>Saitozyma</taxon>
    </lineage>
</organism>
<evidence type="ECO:0008006" key="5">
    <source>
        <dbReference type="Google" id="ProtNLM"/>
    </source>
</evidence>
<dbReference type="PANTHER" id="PTHR11941:SF75">
    <property type="entry name" value="ENOYL-COA HYDRATASE_ISOMERASE FAMILY PROTEIN"/>
    <property type="match status" value="1"/>
</dbReference>
<comment type="similarity">
    <text evidence="1 2">Belongs to the enoyl-CoA hydratase/isomerase family.</text>
</comment>